<dbReference type="EMBL" id="UINC01000188">
    <property type="protein sequence ID" value="SUZ50765.1"/>
    <property type="molecule type" value="Genomic_DNA"/>
</dbReference>
<protein>
    <submittedName>
        <fullName evidence="1">Uncharacterized protein</fullName>
    </submittedName>
</protein>
<dbReference type="AlphaFoldDB" id="A0A381N8C1"/>
<proteinExistence type="predicted"/>
<accession>A0A381N8C1</accession>
<evidence type="ECO:0000313" key="1">
    <source>
        <dbReference type="EMBL" id="SUZ50765.1"/>
    </source>
</evidence>
<reference evidence="1" key="1">
    <citation type="submission" date="2018-05" db="EMBL/GenBank/DDBJ databases">
        <authorList>
            <person name="Lanie J.A."/>
            <person name="Ng W.-L."/>
            <person name="Kazmierczak K.M."/>
            <person name="Andrzejewski T.M."/>
            <person name="Davidsen T.M."/>
            <person name="Wayne K.J."/>
            <person name="Tettelin H."/>
            <person name="Glass J.I."/>
            <person name="Rusch D."/>
            <person name="Podicherti R."/>
            <person name="Tsui H.-C.T."/>
            <person name="Winkler M.E."/>
        </authorList>
    </citation>
    <scope>NUCLEOTIDE SEQUENCE</scope>
</reference>
<gene>
    <name evidence="1" type="ORF">METZ01_LOCUS3619</name>
</gene>
<organism evidence="1">
    <name type="scientific">marine metagenome</name>
    <dbReference type="NCBI Taxonomy" id="408172"/>
    <lineage>
        <taxon>unclassified sequences</taxon>
        <taxon>metagenomes</taxon>
        <taxon>ecological metagenomes</taxon>
    </lineage>
</organism>
<sequence length="148" mass="16505">MRKYPIINKAIFFVLATLAAHTSQAAEVESVFISSQLDPNSIIITEIDIIFVYDQEIVDSFPATKSQWYSSKKQFVQSVGNKADVVSIFVPQGFDSAMASLPTRRREALKVYLFGQHDSSSMAPIDVTEIQKVLVEIDQFGIGVSIQR</sequence>
<name>A0A381N8C1_9ZZZZ</name>